<name>A0A381PGS5_9ZZZZ</name>
<sequence>MMNQVPEFQTHRHPLEQESVLATNKVLRNTYLLLSMTLAFSAACTVMGMSLSYGWSMGCLLGGFVMSFVVRANANSSMGLIAIFAFAGLFGAAIGPMINTYLTVYSNGGTIVAQALGGTAMIFLTLSGYALVSGKDFSYMRGFLMTGLLVALVAMLANFFFQIPALSLAISAVVIMIMSGLILYDTSRIINGGERNYINATISLYLSFFNIFIHLLHLLAVFTGRR</sequence>
<evidence type="ECO:0000256" key="6">
    <source>
        <dbReference type="SAM" id="Phobius"/>
    </source>
</evidence>
<gene>
    <name evidence="7" type="ORF">METZ01_LOCUS18698</name>
</gene>
<evidence type="ECO:0000256" key="3">
    <source>
        <dbReference type="ARBA" id="ARBA00022692"/>
    </source>
</evidence>
<evidence type="ECO:0000256" key="1">
    <source>
        <dbReference type="ARBA" id="ARBA00004651"/>
    </source>
</evidence>
<proteinExistence type="predicted"/>
<keyword evidence="2" id="KW-1003">Cell membrane</keyword>
<accession>A0A381PGS5</accession>
<evidence type="ECO:0000313" key="7">
    <source>
        <dbReference type="EMBL" id="SUZ65844.1"/>
    </source>
</evidence>
<keyword evidence="5 6" id="KW-0472">Membrane</keyword>
<evidence type="ECO:0000256" key="5">
    <source>
        <dbReference type="ARBA" id="ARBA00023136"/>
    </source>
</evidence>
<dbReference type="CDD" id="cd10433">
    <property type="entry name" value="YccA_like"/>
    <property type="match status" value="1"/>
</dbReference>
<feature type="transmembrane region" description="Helical" evidence="6">
    <location>
        <begin position="79"/>
        <end position="99"/>
    </location>
</feature>
<feature type="transmembrane region" description="Helical" evidence="6">
    <location>
        <begin position="55"/>
        <end position="72"/>
    </location>
</feature>
<dbReference type="PANTHER" id="PTHR23291">
    <property type="entry name" value="BAX INHIBITOR-RELATED"/>
    <property type="match status" value="1"/>
</dbReference>
<dbReference type="GO" id="GO:0005886">
    <property type="term" value="C:plasma membrane"/>
    <property type="evidence" value="ECO:0007669"/>
    <property type="project" value="UniProtKB-SubCell"/>
</dbReference>
<evidence type="ECO:0000256" key="4">
    <source>
        <dbReference type="ARBA" id="ARBA00022989"/>
    </source>
</evidence>
<evidence type="ECO:0000256" key="2">
    <source>
        <dbReference type="ARBA" id="ARBA00022475"/>
    </source>
</evidence>
<protein>
    <submittedName>
        <fullName evidence="7">Uncharacterized protein</fullName>
    </submittedName>
</protein>
<dbReference type="AlphaFoldDB" id="A0A381PGS5"/>
<keyword evidence="4 6" id="KW-1133">Transmembrane helix</keyword>
<dbReference type="EMBL" id="UINC01000970">
    <property type="protein sequence ID" value="SUZ65844.1"/>
    <property type="molecule type" value="Genomic_DNA"/>
</dbReference>
<dbReference type="Pfam" id="PF01027">
    <property type="entry name" value="Bax1-I"/>
    <property type="match status" value="1"/>
</dbReference>
<feature type="transmembrane region" description="Helical" evidence="6">
    <location>
        <begin position="111"/>
        <end position="132"/>
    </location>
</feature>
<feature type="transmembrane region" description="Helical" evidence="6">
    <location>
        <begin position="196"/>
        <end position="222"/>
    </location>
</feature>
<dbReference type="InterPro" id="IPR006214">
    <property type="entry name" value="Bax_inhibitor_1-related"/>
</dbReference>
<organism evidence="7">
    <name type="scientific">marine metagenome</name>
    <dbReference type="NCBI Taxonomy" id="408172"/>
    <lineage>
        <taxon>unclassified sequences</taxon>
        <taxon>metagenomes</taxon>
        <taxon>ecological metagenomes</taxon>
    </lineage>
</organism>
<feature type="transmembrane region" description="Helical" evidence="6">
    <location>
        <begin position="31"/>
        <end position="49"/>
    </location>
</feature>
<comment type="subcellular location">
    <subcellularLocation>
        <location evidence="1">Cell membrane</location>
        <topology evidence="1">Multi-pass membrane protein</topology>
    </subcellularLocation>
</comment>
<feature type="transmembrane region" description="Helical" evidence="6">
    <location>
        <begin position="139"/>
        <end position="160"/>
    </location>
</feature>
<dbReference type="PANTHER" id="PTHR23291:SF115">
    <property type="entry name" value="MODULATOR OF FTSH PROTEASE YCCA"/>
    <property type="match status" value="1"/>
</dbReference>
<feature type="transmembrane region" description="Helical" evidence="6">
    <location>
        <begin position="166"/>
        <end position="184"/>
    </location>
</feature>
<keyword evidence="3 6" id="KW-0812">Transmembrane</keyword>
<reference evidence="7" key="1">
    <citation type="submission" date="2018-05" db="EMBL/GenBank/DDBJ databases">
        <authorList>
            <person name="Lanie J.A."/>
            <person name="Ng W.-L."/>
            <person name="Kazmierczak K.M."/>
            <person name="Andrzejewski T.M."/>
            <person name="Davidsen T.M."/>
            <person name="Wayne K.J."/>
            <person name="Tettelin H."/>
            <person name="Glass J.I."/>
            <person name="Rusch D."/>
            <person name="Podicherti R."/>
            <person name="Tsui H.-C.T."/>
            <person name="Winkler M.E."/>
        </authorList>
    </citation>
    <scope>NUCLEOTIDE SEQUENCE</scope>
</reference>